<sequence length="343" mass="36437">MDASDIRILSAGTALPGPPVTNAELAGRFGMDALWEQWVEVFIGTRTRHLSVDLGTGEIHSTLADLGERAARRALVSAGLRAADVDVVVMGTATPDALMPTTVNVVADRLGIDGVPTYQLQSGCSGAVQALEVARHALLAGGHRTALVIAGDSCAKHFDLGADLRAMPPAELVNVVLFGDGAGAAVLIADAPPGSVAIRRVLTRFTGRGRAPGQTVEWFGLAERDTRRAAIAEDYKAIEESVPRMSAEILEELLADLNWKASDVDFVLPPQLSGRMSERIGERLDLPLAEEITCVEETGNCGNGLLFFQLEPALQRLDQGDRVVGIAVESSKWIKAGFALERV</sequence>
<dbReference type="PANTHER" id="PTHR34069">
    <property type="entry name" value="3-OXOACYL-[ACYL-CARRIER-PROTEIN] SYNTHASE 3"/>
    <property type="match status" value="1"/>
</dbReference>
<protein>
    <submittedName>
        <fullName evidence="5">3-oxoacyl-ACP synthase</fullName>
    </submittedName>
</protein>
<feature type="domain" description="Beta-ketoacyl-[acyl-carrier-protein] synthase III N-terminal" evidence="4">
    <location>
        <begin position="120"/>
        <end position="194"/>
    </location>
</feature>
<evidence type="ECO:0000259" key="4">
    <source>
        <dbReference type="Pfam" id="PF08545"/>
    </source>
</evidence>
<dbReference type="RefSeq" id="WP_156218610.1">
    <property type="nucleotide sequence ID" value="NZ_WOFH01000008.1"/>
</dbReference>
<dbReference type="InterPro" id="IPR013751">
    <property type="entry name" value="ACP_syn_III_N"/>
</dbReference>
<evidence type="ECO:0000256" key="2">
    <source>
        <dbReference type="ARBA" id="ARBA00023315"/>
    </source>
</evidence>
<dbReference type="Pfam" id="PF08541">
    <property type="entry name" value="ACP_syn_III_C"/>
    <property type="match status" value="1"/>
</dbReference>
<dbReference type="SUPFAM" id="SSF53901">
    <property type="entry name" value="Thiolase-like"/>
    <property type="match status" value="2"/>
</dbReference>
<proteinExistence type="predicted"/>
<evidence type="ECO:0000256" key="1">
    <source>
        <dbReference type="ARBA" id="ARBA00022679"/>
    </source>
</evidence>
<dbReference type="GO" id="GO:0044550">
    <property type="term" value="P:secondary metabolite biosynthetic process"/>
    <property type="evidence" value="ECO:0007669"/>
    <property type="project" value="TreeGrafter"/>
</dbReference>
<keyword evidence="1" id="KW-0808">Transferase</keyword>
<comment type="caution">
    <text evidence="5">The sequence shown here is derived from an EMBL/GenBank/DDBJ whole genome shotgun (WGS) entry which is preliminary data.</text>
</comment>
<feature type="domain" description="Beta-ketoacyl-[acyl-carrier-protein] synthase III C-terminal" evidence="3">
    <location>
        <begin position="254"/>
        <end position="327"/>
    </location>
</feature>
<dbReference type="EMBL" id="WOFH01000008">
    <property type="protein sequence ID" value="MUN39444.1"/>
    <property type="molecule type" value="Genomic_DNA"/>
</dbReference>
<gene>
    <name evidence="5" type="ORF">GNZ18_22995</name>
</gene>
<dbReference type="Gene3D" id="3.40.47.10">
    <property type="match status" value="2"/>
</dbReference>
<dbReference type="AlphaFoldDB" id="A0A7K1L4S7"/>
<reference evidence="5 6" key="1">
    <citation type="submission" date="2019-11" db="EMBL/GenBank/DDBJ databases">
        <authorList>
            <person name="Cao P."/>
        </authorList>
    </citation>
    <scope>NUCLEOTIDE SEQUENCE [LARGE SCALE GENOMIC DNA]</scope>
    <source>
        <strain evidence="5 6">NEAU-AAG5</strain>
    </source>
</reference>
<evidence type="ECO:0000313" key="6">
    <source>
        <dbReference type="Proteomes" id="UP000432015"/>
    </source>
</evidence>
<dbReference type="InterPro" id="IPR016039">
    <property type="entry name" value="Thiolase-like"/>
</dbReference>
<dbReference type="PANTHER" id="PTHR34069:SF2">
    <property type="entry name" value="BETA-KETOACYL-[ACYL-CARRIER-PROTEIN] SYNTHASE III"/>
    <property type="match status" value="1"/>
</dbReference>
<evidence type="ECO:0000259" key="3">
    <source>
        <dbReference type="Pfam" id="PF08541"/>
    </source>
</evidence>
<dbReference type="InterPro" id="IPR013747">
    <property type="entry name" value="ACP_syn_III_C"/>
</dbReference>
<dbReference type="Pfam" id="PF08545">
    <property type="entry name" value="ACP_syn_III"/>
    <property type="match status" value="1"/>
</dbReference>
<organism evidence="5 6">
    <name type="scientific">Actinomadura litoris</name>
    <dbReference type="NCBI Taxonomy" id="2678616"/>
    <lineage>
        <taxon>Bacteria</taxon>
        <taxon>Bacillati</taxon>
        <taxon>Actinomycetota</taxon>
        <taxon>Actinomycetes</taxon>
        <taxon>Streptosporangiales</taxon>
        <taxon>Thermomonosporaceae</taxon>
        <taxon>Actinomadura</taxon>
    </lineage>
</organism>
<keyword evidence="6" id="KW-1185">Reference proteome</keyword>
<accession>A0A7K1L4S7</accession>
<name>A0A7K1L4S7_9ACTN</name>
<dbReference type="GO" id="GO:0006633">
    <property type="term" value="P:fatty acid biosynthetic process"/>
    <property type="evidence" value="ECO:0007669"/>
    <property type="project" value="InterPro"/>
</dbReference>
<dbReference type="Proteomes" id="UP000432015">
    <property type="component" value="Unassembled WGS sequence"/>
</dbReference>
<dbReference type="GO" id="GO:0004315">
    <property type="term" value="F:3-oxoacyl-[acyl-carrier-protein] synthase activity"/>
    <property type="evidence" value="ECO:0007669"/>
    <property type="project" value="InterPro"/>
</dbReference>
<evidence type="ECO:0000313" key="5">
    <source>
        <dbReference type="EMBL" id="MUN39444.1"/>
    </source>
</evidence>
<keyword evidence="2" id="KW-0012">Acyltransferase</keyword>